<dbReference type="Pfam" id="PF03520">
    <property type="entry name" value="KCNQ_channel"/>
    <property type="match status" value="1"/>
</dbReference>
<evidence type="ECO:0000256" key="5">
    <source>
        <dbReference type="ARBA" id="ARBA00023065"/>
    </source>
</evidence>
<dbReference type="Gene3D" id="6.10.140.1910">
    <property type="match status" value="1"/>
</dbReference>
<keyword evidence="11" id="KW-1185">Reference proteome</keyword>
<keyword evidence="3" id="KW-0472">Membrane</keyword>
<evidence type="ECO:0000256" key="1">
    <source>
        <dbReference type="ARBA" id="ARBA00004651"/>
    </source>
</evidence>
<dbReference type="PANTHER" id="PTHR47735:SF9">
    <property type="entry name" value="POTASSIUM VOLTAGE-GATED CHANNEL SUBFAMILY KQT MEMBER 4-LIKE ISOFORM X1"/>
    <property type="match status" value="1"/>
</dbReference>
<evidence type="ECO:0000256" key="7">
    <source>
        <dbReference type="ARBA" id="ARBA00034430"/>
    </source>
</evidence>
<protein>
    <recommendedName>
        <fullName evidence="9">Potassium channel voltage dependent KCNQ C-terminal domain-containing protein</fullName>
    </recommendedName>
</protein>
<keyword evidence="3" id="KW-1003">Cell membrane</keyword>
<dbReference type="GO" id="GO:0005249">
    <property type="term" value="F:voltage-gated potassium channel activity"/>
    <property type="evidence" value="ECO:0007669"/>
    <property type="project" value="InterPro"/>
</dbReference>
<evidence type="ECO:0000313" key="10">
    <source>
        <dbReference type="EMBL" id="KAF8570453.1"/>
    </source>
</evidence>
<feature type="domain" description="Potassium channel voltage dependent KCNQ C-terminal" evidence="9">
    <location>
        <begin position="14"/>
        <end position="69"/>
    </location>
</feature>
<keyword evidence="5" id="KW-0406">Ion transport</keyword>
<name>A0A8T0DRT8_9TREM</name>
<keyword evidence="6" id="KW-0407">Ion channel</keyword>
<evidence type="ECO:0000256" key="3">
    <source>
        <dbReference type="ARBA" id="ARBA00022475"/>
    </source>
</evidence>
<evidence type="ECO:0000256" key="2">
    <source>
        <dbReference type="ARBA" id="ARBA00022448"/>
    </source>
</evidence>
<keyword evidence="2" id="KW-0813">Transport</keyword>
<organism evidence="10 11">
    <name type="scientific">Paragonimus westermani</name>
    <dbReference type="NCBI Taxonomy" id="34504"/>
    <lineage>
        <taxon>Eukaryota</taxon>
        <taxon>Metazoa</taxon>
        <taxon>Spiralia</taxon>
        <taxon>Lophotrochozoa</taxon>
        <taxon>Platyhelminthes</taxon>
        <taxon>Trematoda</taxon>
        <taxon>Digenea</taxon>
        <taxon>Plagiorchiida</taxon>
        <taxon>Troglotremata</taxon>
        <taxon>Troglotrematidae</taxon>
        <taxon>Paragonimus</taxon>
    </lineage>
</organism>
<reference evidence="10 11" key="1">
    <citation type="submission" date="2019-07" db="EMBL/GenBank/DDBJ databases">
        <title>Annotation for the trematode Paragonimus westermani.</title>
        <authorList>
            <person name="Choi Y.-J."/>
        </authorList>
    </citation>
    <scope>NUCLEOTIDE SEQUENCE [LARGE SCALE GENOMIC DNA]</scope>
    <source>
        <strain evidence="10">180907_Pwestermani</strain>
    </source>
</reference>
<dbReference type="OrthoDB" id="8879391at2759"/>
<proteinExistence type="predicted"/>
<evidence type="ECO:0000313" key="11">
    <source>
        <dbReference type="Proteomes" id="UP000699462"/>
    </source>
</evidence>
<evidence type="ECO:0000259" key="9">
    <source>
        <dbReference type="Pfam" id="PF03520"/>
    </source>
</evidence>
<comment type="catalytic activity">
    <reaction evidence="7">
        <text>K(+)(in) = K(+)(out)</text>
        <dbReference type="Rhea" id="RHEA:29463"/>
        <dbReference type="ChEBI" id="CHEBI:29103"/>
    </reaction>
</comment>
<evidence type="ECO:0000256" key="6">
    <source>
        <dbReference type="ARBA" id="ARBA00023303"/>
    </source>
</evidence>
<dbReference type="GO" id="GO:0008076">
    <property type="term" value="C:voltage-gated potassium channel complex"/>
    <property type="evidence" value="ECO:0007669"/>
    <property type="project" value="TreeGrafter"/>
</dbReference>
<comment type="subcellular location">
    <subcellularLocation>
        <location evidence="1">Cell membrane</location>
        <topology evidence="1">Multi-pass membrane protein</topology>
    </subcellularLocation>
</comment>
<dbReference type="AlphaFoldDB" id="A0A8T0DRT8"/>
<sequence>MSSDPSEAPISILNQTEKNAIRAIRNIKFFVARRKFREALRPYDVKDVIEQYSAGHLDMLGRIKILQTRQVVKIFYRHVSELYCILRVLTFYPLLRIVKISSIETKLDALLDLHIKFNFPPLKNSTSLNNGSPANDGYTPNPDSISQNIETLTSNKTVAVSRKLGIFQTDHPRLFEKPLPEFPLRHLAPFETIIPTSDLDPSTVQPSTIHKTHSLIFTSNSHRERMECSHSLESVPLSPTFLENYSVESGTYVPSVEPVEMTTSSIFFPDNYISSPSESSSTQRNTSFESKIRLPISPVKTVNATNKK</sequence>
<dbReference type="InterPro" id="IPR003937">
    <property type="entry name" value="K_chnl_volt-dep_KCNQ"/>
</dbReference>
<dbReference type="InterPro" id="IPR013821">
    <property type="entry name" value="K_chnl_volt-dep_KCNQ_C"/>
</dbReference>
<gene>
    <name evidence="10" type="ORF">P879_01239</name>
</gene>
<comment type="caution">
    <text evidence="10">The sequence shown here is derived from an EMBL/GenBank/DDBJ whole genome shotgun (WGS) entry which is preliminary data.</text>
</comment>
<dbReference type="PANTHER" id="PTHR47735">
    <property type="entry name" value="POTASSIUM VOLTAGE-GATED CHANNEL SUBFAMILY KQT MEMBER 4"/>
    <property type="match status" value="1"/>
</dbReference>
<accession>A0A8T0DRT8</accession>
<dbReference type="EMBL" id="JTDF01001125">
    <property type="protein sequence ID" value="KAF8570453.1"/>
    <property type="molecule type" value="Genomic_DNA"/>
</dbReference>
<dbReference type="Proteomes" id="UP000699462">
    <property type="component" value="Unassembled WGS sequence"/>
</dbReference>
<keyword evidence="4" id="KW-0630">Potassium</keyword>
<evidence type="ECO:0000256" key="4">
    <source>
        <dbReference type="ARBA" id="ARBA00022958"/>
    </source>
</evidence>
<evidence type="ECO:0000256" key="8">
    <source>
        <dbReference type="SAM" id="MobiDB-lite"/>
    </source>
</evidence>
<feature type="region of interest" description="Disordered" evidence="8">
    <location>
        <begin position="126"/>
        <end position="146"/>
    </location>
</feature>